<feature type="signal peptide" evidence="1">
    <location>
        <begin position="1"/>
        <end position="24"/>
    </location>
</feature>
<feature type="domain" description="Ig-like" evidence="2">
    <location>
        <begin position="141"/>
        <end position="194"/>
    </location>
</feature>
<dbReference type="InterPro" id="IPR013783">
    <property type="entry name" value="Ig-like_fold"/>
</dbReference>
<dbReference type="Proteomes" id="UP000265140">
    <property type="component" value="Chromosome 9"/>
</dbReference>
<reference evidence="3" key="3">
    <citation type="submission" date="2025-09" db="UniProtKB">
        <authorList>
            <consortium name="Ensembl"/>
        </authorList>
    </citation>
    <scope>IDENTIFICATION</scope>
</reference>
<dbReference type="Ensembl" id="ENSELUT00000107058.1">
    <property type="protein sequence ID" value="ENSELUP00000085683.1"/>
    <property type="gene ID" value="ENSELUG00000040407.1"/>
</dbReference>
<dbReference type="Gene3D" id="2.60.40.10">
    <property type="entry name" value="Immunoglobulins"/>
    <property type="match status" value="2"/>
</dbReference>
<evidence type="ECO:0000313" key="3">
    <source>
        <dbReference type="Ensembl" id="ENSELUP00000085683.1"/>
    </source>
</evidence>
<feature type="chain" id="PRO_5044315911" description="Ig-like domain-containing protein" evidence="1">
    <location>
        <begin position="25"/>
        <end position="226"/>
    </location>
</feature>
<organism evidence="3 4">
    <name type="scientific">Esox lucius</name>
    <name type="common">Northern pike</name>
    <dbReference type="NCBI Taxonomy" id="8010"/>
    <lineage>
        <taxon>Eukaryota</taxon>
        <taxon>Metazoa</taxon>
        <taxon>Chordata</taxon>
        <taxon>Craniata</taxon>
        <taxon>Vertebrata</taxon>
        <taxon>Euteleostomi</taxon>
        <taxon>Actinopterygii</taxon>
        <taxon>Neopterygii</taxon>
        <taxon>Teleostei</taxon>
        <taxon>Protacanthopterygii</taxon>
        <taxon>Esociformes</taxon>
        <taxon>Esocidae</taxon>
        <taxon>Esox</taxon>
    </lineage>
</organism>
<protein>
    <recommendedName>
        <fullName evidence="2">Ig-like domain-containing protein</fullName>
    </recommendedName>
</protein>
<proteinExistence type="predicted"/>
<sequence length="226" mass="25148">MSLRSTGSVLVVFLWSLTVVLVQGDWGVTYSTQSICVLKGSTVEMSCSYTFPSGTVTSTFWFTKYVADGNPVNLSDDPDYRRRVKYRSDKKNSHTLIITDLRESDSTVYKFRVITDQTGVSYTGHLGVTLTVTGLQVEVSGTESKTLTCRTTCPLTGNPTYIWYKNGQQIDESSSPQYKDSVYSNREDSYSCSVKGHEDLNSPTMCECLFNTSCLRTVKSIISLLS</sequence>
<dbReference type="PANTHER" id="PTHR46013">
    <property type="entry name" value="VASCULAR CELL ADHESION MOLECULE 1"/>
    <property type="match status" value="1"/>
</dbReference>
<dbReference type="PROSITE" id="PS50835">
    <property type="entry name" value="IG_LIKE"/>
    <property type="match status" value="1"/>
</dbReference>
<dbReference type="SUPFAM" id="SSF48726">
    <property type="entry name" value="Immunoglobulin"/>
    <property type="match status" value="2"/>
</dbReference>
<name>A0AAY5K9H2_ESOLU</name>
<accession>A0AAY5K9H2</accession>
<dbReference type="SMART" id="SM00409">
    <property type="entry name" value="IG"/>
    <property type="match status" value="2"/>
</dbReference>
<dbReference type="PANTHER" id="PTHR46013:SF4">
    <property type="entry name" value="B-CELL RECEPTOR CD22-RELATED"/>
    <property type="match status" value="1"/>
</dbReference>
<dbReference type="InterPro" id="IPR007110">
    <property type="entry name" value="Ig-like_dom"/>
</dbReference>
<reference evidence="3 4" key="1">
    <citation type="submission" date="2020-02" db="EMBL/GenBank/DDBJ databases">
        <title>Esox lucius (northern pike) genome, fEsoLuc1, primary haplotype.</title>
        <authorList>
            <person name="Myers G."/>
            <person name="Karagic N."/>
            <person name="Meyer A."/>
            <person name="Pippel M."/>
            <person name="Reichard M."/>
            <person name="Winkler S."/>
            <person name="Tracey A."/>
            <person name="Sims Y."/>
            <person name="Howe K."/>
            <person name="Rhie A."/>
            <person name="Formenti G."/>
            <person name="Durbin R."/>
            <person name="Fedrigo O."/>
            <person name="Jarvis E.D."/>
        </authorList>
    </citation>
    <scope>NUCLEOTIDE SEQUENCE [LARGE SCALE GENOMIC DNA]</scope>
</reference>
<reference evidence="3" key="2">
    <citation type="submission" date="2025-08" db="UniProtKB">
        <authorList>
            <consortium name="Ensembl"/>
        </authorList>
    </citation>
    <scope>IDENTIFICATION</scope>
</reference>
<dbReference type="InterPro" id="IPR056386">
    <property type="entry name" value="Ig_CD22"/>
</dbReference>
<evidence type="ECO:0000259" key="2">
    <source>
        <dbReference type="PROSITE" id="PS50835"/>
    </source>
</evidence>
<dbReference type="GeneTree" id="ENSGT01010000222294"/>
<keyword evidence="4" id="KW-1185">Reference proteome</keyword>
<gene>
    <name evidence="3" type="primary">TIMD4</name>
</gene>
<dbReference type="InterPro" id="IPR003599">
    <property type="entry name" value="Ig_sub"/>
</dbReference>
<keyword evidence="1" id="KW-0732">Signal</keyword>
<dbReference type="InterPro" id="IPR036179">
    <property type="entry name" value="Ig-like_dom_sf"/>
</dbReference>
<dbReference type="Pfam" id="PF24518">
    <property type="entry name" value="Ig_CD22"/>
    <property type="match status" value="1"/>
</dbReference>
<dbReference type="AlphaFoldDB" id="A0AAY5K9H2"/>
<evidence type="ECO:0000256" key="1">
    <source>
        <dbReference type="SAM" id="SignalP"/>
    </source>
</evidence>
<evidence type="ECO:0000313" key="4">
    <source>
        <dbReference type="Proteomes" id="UP000265140"/>
    </source>
</evidence>